<name>A0ACA9K9B3_9GLOM</name>
<protein>
    <submittedName>
        <fullName evidence="1">16437_t:CDS:1</fullName>
    </submittedName>
</protein>
<reference evidence="1" key="1">
    <citation type="submission" date="2021-06" db="EMBL/GenBank/DDBJ databases">
        <authorList>
            <person name="Kallberg Y."/>
            <person name="Tangrot J."/>
            <person name="Rosling A."/>
        </authorList>
    </citation>
    <scope>NUCLEOTIDE SEQUENCE</scope>
    <source>
        <strain evidence="1">CL356</strain>
    </source>
</reference>
<accession>A0ACA9K9B3</accession>
<gene>
    <name evidence="1" type="ORF">ACOLOM_LOCUS1126</name>
</gene>
<organism evidence="1 2">
    <name type="scientific">Acaulospora colombiana</name>
    <dbReference type="NCBI Taxonomy" id="27376"/>
    <lineage>
        <taxon>Eukaryota</taxon>
        <taxon>Fungi</taxon>
        <taxon>Fungi incertae sedis</taxon>
        <taxon>Mucoromycota</taxon>
        <taxon>Glomeromycotina</taxon>
        <taxon>Glomeromycetes</taxon>
        <taxon>Diversisporales</taxon>
        <taxon>Acaulosporaceae</taxon>
        <taxon>Acaulospora</taxon>
    </lineage>
</organism>
<evidence type="ECO:0000313" key="2">
    <source>
        <dbReference type="Proteomes" id="UP000789525"/>
    </source>
</evidence>
<proteinExistence type="predicted"/>
<evidence type="ECO:0000313" key="1">
    <source>
        <dbReference type="EMBL" id="CAG8459846.1"/>
    </source>
</evidence>
<dbReference type="Proteomes" id="UP000789525">
    <property type="component" value="Unassembled WGS sequence"/>
</dbReference>
<comment type="caution">
    <text evidence="1">The sequence shown here is derived from an EMBL/GenBank/DDBJ whole genome shotgun (WGS) entry which is preliminary data.</text>
</comment>
<dbReference type="EMBL" id="CAJVPT010001279">
    <property type="protein sequence ID" value="CAG8459846.1"/>
    <property type="molecule type" value="Genomic_DNA"/>
</dbReference>
<sequence length="952" mass="109351">MEKDQSYIQGQGSSINSEIQVDRIDDGINLVPDDGLKMFEKLSGSMLAMNKKDDEWMDITSKNYIDKNIDVMGSSPGEKYIVTWSREDVKTPFNKTTVESNEKIYVSISECGGFASISKMTIIENTGETVNMDSVNSHDLSKPEACFAVYSTTLNHQHDHSSRINSLPISGPLIFCPHSRMVCFTEENMYIFSTNNWKIINNLSVSQLIKIAPNYSSDSNAFLSKVYDILICSLKNGYIIWPETSSGLSVWDLEGTLKQWFYIESKNQRPSHNLYAISKSGEIVARFHEEINQDHENLGILSIFHIPTALSVCDIEVPSSTFYIALLAKTEQIIVFSNGEDGIRVQIWDCWSGLLVHEENCPRFNSVNPFVFLNECFVQAIDNELQSCLLFASSPVSTNLLERVKECKECKAPGKGLKFSSAIEQYMSRSICWGYIHDNEDVLISKFLIEPWNNFTGSEMITARWLDYTGNRFLVIGEDSVQVYKTNYKENQKFLKIELQYMWVVPITQDANIQSVSLETCEDEDSDDFDNEEDLLSYNLHVKLTNNFTTVVPIPGVNETASYRIISDACASIHHIRLQFPEEGMYFNRLAIREQLRKLLITSVQSYPSMFNKISVGEGEYIYPMEDFIALGWDNLVESILEQNRYIPLFHNDEQTESALSLLVDLQKSELVQLLVKFDLYMLNISYFTTSLETPTRILNTKLGNPYQIEERSEREELAAVTRRALLPNVERDEGAQKKTKKNWFGLTGEGIDVKDEKTEFFSKESYSSGKTKKIELKKEIYVNLRQMRKQKLADSQKTHPAKLCVVPWPDFSVYPSRKTKWNFFVPASERSPFADIALTGPPEMFNEVAMEAVIKFKCDGLQVARQAHLRQRAELIAEVELFLLTSSQRQHAEWFPHLIYYEAHADYINKWRQKLEQEEKGEVDVDFVKKELNFVKEELQNDLRELKEANA</sequence>
<keyword evidence="2" id="KW-1185">Reference proteome</keyword>